<sequence>MRFKSYVKICALHQTFYPVDQETACYSGSYRDGEATSFIVEIEQHEVDLGPGSPELFSASASSVACLKAPDITRLLSMQTYKSQRQLMNMVDGIRLDLQNLASKPVETKSRDPPDSNVHFDALKVEARALACNINYPVMRLGFEGAMGLAFSTSSNPTEKSLRKKSVFLDNVEHSLYL</sequence>
<reference evidence="1 2" key="1">
    <citation type="submission" date="2017-11" db="EMBL/GenBank/DDBJ databases">
        <title>Comparative genomics of Botrytis spp.</title>
        <authorList>
            <person name="Valero-Jimenez C.A."/>
            <person name="Tapia P."/>
            <person name="Veloso J."/>
            <person name="Silva-Moreno E."/>
            <person name="Staats M."/>
            <person name="Valdes J.H."/>
            <person name="Van Kan J.A.L."/>
        </authorList>
    </citation>
    <scope>NUCLEOTIDE SEQUENCE [LARGE SCALE GENOMIC DNA]</scope>
    <source>
        <strain evidence="1 2">MUCL2830</strain>
    </source>
</reference>
<organism evidence="1 2">
    <name type="scientific">Botryotinia calthae</name>
    <dbReference type="NCBI Taxonomy" id="38488"/>
    <lineage>
        <taxon>Eukaryota</taxon>
        <taxon>Fungi</taxon>
        <taxon>Dikarya</taxon>
        <taxon>Ascomycota</taxon>
        <taxon>Pezizomycotina</taxon>
        <taxon>Leotiomycetes</taxon>
        <taxon>Helotiales</taxon>
        <taxon>Sclerotiniaceae</taxon>
        <taxon>Botryotinia</taxon>
    </lineage>
</organism>
<protein>
    <submittedName>
        <fullName evidence="1">Uncharacterized protein</fullName>
    </submittedName>
</protein>
<dbReference type="EMBL" id="PHWZ01000001">
    <property type="protein sequence ID" value="TEY87512.1"/>
    <property type="molecule type" value="Genomic_DNA"/>
</dbReference>
<comment type="caution">
    <text evidence="1">The sequence shown here is derived from an EMBL/GenBank/DDBJ whole genome shotgun (WGS) entry which is preliminary data.</text>
</comment>
<dbReference type="Proteomes" id="UP000297299">
    <property type="component" value="Unassembled WGS sequence"/>
</dbReference>
<accession>A0A4Y8DKQ9</accession>
<name>A0A4Y8DKQ9_9HELO</name>
<dbReference type="AlphaFoldDB" id="A0A4Y8DKQ9"/>
<proteinExistence type="predicted"/>
<dbReference type="OrthoDB" id="3553744at2759"/>
<evidence type="ECO:0000313" key="2">
    <source>
        <dbReference type="Proteomes" id="UP000297299"/>
    </source>
</evidence>
<gene>
    <name evidence="1" type="ORF">BOTCAL_0001g00380</name>
</gene>
<keyword evidence="2" id="KW-1185">Reference proteome</keyword>
<evidence type="ECO:0000313" key="1">
    <source>
        <dbReference type="EMBL" id="TEY87512.1"/>
    </source>
</evidence>